<reference evidence="1" key="1">
    <citation type="submission" date="2024-02" db="EMBL/GenBank/DDBJ databases">
        <authorList>
            <consortium name="ELIXIR-Norway"/>
            <consortium name="Elixir Norway"/>
        </authorList>
    </citation>
    <scope>NUCLEOTIDE SEQUENCE</scope>
</reference>
<dbReference type="EMBL" id="OZ020103">
    <property type="protein sequence ID" value="CAK9276780.1"/>
    <property type="molecule type" value="Genomic_DNA"/>
</dbReference>
<evidence type="ECO:0000313" key="1">
    <source>
        <dbReference type="EMBL" id="CAK9276780.1"/>
    </source>
</evidence>
<sequence length="109" mass="11882">MKPISPLLIEVAFKQYQEHGGGAHQGGLSCSTESAVGVLIEEVGLHQYQECSGVLIEEAALHQYQECSRVLMERRGLSISSVPRVWQGAHGGGGFPFPQYQECGRVLIE</sequence>
<name>A0ABP0XE39_9BRYO</name>
<protein>
    <submittedName>
        <fullName evidence="1">Uncharacterized protein</fullName>
    </submittedName>
</protein>
<dbReference type="PROSITE" id="PS51257">
    <property type="entry name" value="PROKAR_LIPOPROTEIN"/>
    <property type="match status" value="1"/>
</dbReference>
<evidence type="ECO:0000313" key="2">
    <source>
        <dbReference type="Proteomes" id="UP001497444"/>
    </source>
</evidence>
<accession>A0ABP0XE39</accession>
<organism evidence="1 2">
    <name type="scientific">Sphagnum jensenii</name>
    <dbReference type="NCBI Taxonomy" id="128206"/>
    <lineage>
        <taxon>Eukaryota</taxon>
        <taxon>Viridiplantae</taxon>
        <taxon>Streptophyta</taxon>
        <taxon>Embryophyta</taxon>
        <taxon>Bryophyta</taxon>
        <taxon>Sphagnophytina</taxon>
        <taxon>Sphagnopsida</taxon>
        <taxon>Sphagnales</taxon>
        <taxon>Sphagnaceae</taxon>
        <taxon>Sphagnum</taxon>
    </lineage>
</organism>
<gene>
    <name evidence="1" type="ORF">CSSPJE1EN1_LOCUS22258</name>
</gene>
<dbReference type="Proteomes" id="UP001497444">
    <property type="component" value="Chromosome 8"/>
</dbReference>
<proteinExistence type="predicted"/>
<keyword evidence="2" id="KW-1185">Reference proteome</keyword>